<accession>A0A9D4WLI3</accession>
<feature type="compositionally biased region" description="Low complexity" evidence="1">
    <location>
        <begin position="14"/>
        <end position="25"/>
    </location>
</feature>
<dbReference type="Proteomes" id="UP001058974">
    <property type="component" value="Chromosome 5"/>
</dbReference>
<dbReference type="EMBL" id="JAMSHJ010000005">
    <property type="protein sequence ID" value="KAI5403995.1"/>
    <property type="molecule type" value="Genomic_DNA"/>
</dbReference>
<evidence type="ECO:0000313" key="3">
    <source>
        <dbReference type="Proteomes" id="UP001058974"/>
    </source>
</evidence>
<dbReference type="AlphaFoldDB" id="A0A9D4WLI3"/>
<reference evidence="2 3" key="1">
    <citation type="journal article" date="2022" name="Nat. Genet.">
        <title>Improved pea reference genome and pan-genome highlight genomic features and evolutionary characteristics.</title>
        <authorList>
            <person name="Yang T."/>
            <person name="Liu R."/>
            <person name="Luo Y."/>
            <person name="Hu S."/>
            <person name="Wang D."/>
            <person name="Wang C."/>
            <person name="Pandey M.K."/>
            <person name="Ge S."/>
            <person name="Xu Q."/>
            <person name="Li N."/>
            <person name="Li G."/>
            <person name="Huang Y."/>
            <person name="Saxena R.K."/>
            <person name="Ji Y."/>
            <person name="Li M."/>
            <person name="Yan X."/>
            <person name="He Y."/>
            <person name="Liu Y."/>
            <person name="Wang X."/>
            <person name="Xiang C."/>
            <person name="Varshney R.K."/>
            <person name="Ding H."/>
            <person name="Gao S."/>
            <person name="Zong X."/>
        </authorList>
    </citation>
    <scope>NUCLEOTIDE SEQUENCE [LARGE SCALE GENOMIC DNA]</scope>
    <source>
        <strain evidence="2 3">cv. Zhongwan 6</strain>
    </source>
</reference>
<gene>
    <name evidence="2" type="ORF">KIW84_051219</name>
</gene>
<evidence type="ECO:0000256" key="1">
    <source>
        <dbReference type="SAM" id="MobiDB-lite"/>
    </source>
</evidence>
<organism evidence="2 3">
    <name type="scientific">Pisum sativum</name>
    <name type="common">Garden pea</name>
    <name type="synonym">Lathyrus oleraceus</name>
    <dbReference type="NCBI Taxonomy" id="3888"/>
    <lineage>
        <taxon>Eukaryota</taxon>
        <taxon>Viridiplantae</taxon>
        <taxon>Streptophyta</taxon>
        <taxon>Embryophyta</taxon>
        <taxon>Tracheophyta</taxon>
        <taxon>Spermatophyta</taxon>
        <taxon>Magnoliopsida</taxon>
        <taxon>eudicotyledons</taxon>
        <taxon>Gunneridae</taxon>
        <taxon>Pentapetalae</taxon>
        <taxon>rosids</taxon>
        <taxon>fabids</taxon>
        <taxon>Fabales</taxon>
        <taxon>Fabaceae</taxon>
        <taxon>Papilionoideae</taxon>
        <taxon>50 kb inversion clade</taxon>
        <taxon>NPAAA clade</taxon>
        <taxon>Hologalegina</taxon>
        <taxon>IRL clade</taxon>
        <taxon>Fabeae</taxon>
        <taxon>Lathyrus</taxon>
    </lineage>
</organism>
<name>A0A9D4WLI3_PEA</name>
<protein>
    <submittedName>
        <fullName evidence="2">Uncharacterized protein</fullName>
    </submittedName>
</protein>
<feature type="region of interest" description="Disordered" evidence="1">
    <location>
        <begin position="1"/>
        <end position="25"/>
    </location>
</feature>
<proteinExistence type="predicted"/>
<comment type="caution">
    <text evidence="2">The sequence shown here is derived from an EMBL/GenBank/DDBJ whole genome shotgun (WGS) entry which is preliminary data.</text>
</comment>
<sequence>MTSQISHKGKGKGKASSSRGLSSSRGSLDLSRLFTTRQQQESVFEELGLCNLIGCHLDFYPELVKVFYSNIVRKKGKLTSVVKGVPISLTASDICAIFEIPPGGHKFRQKSSGGDNPERVYWSPKIFSINDRMLHYFLVYVVVLRFSNHCTITDPEFLLLYSIKTNFHVDWGHSILSHMMSHDEHAEGLPYAHLLTKIFRHFNVNLENEMCFSMARPSFMISIKQINRKMGVIFNPQTYEIKYLDIEDEEPQEANSDDEFNPPTDTPPAQPSNQMIMDYLQGFRTDVMTEIGHLSSRMDRWELSQTGFQGSSYQGGGFQGGDYPGGGSNDGNNNP</sequence>
<feature type="compositionally biased region" description="Acidic residues" evidence="1">
    <location>
        <begin position="249"/>
        <end position="260"/>
    </location>
</feature>
<dbReference type="Gramene" id="Psat05G0121900-T1">
    <property type="protein sequence ID" value="KAI5403995.1"/>
    <property type="gene ID" value="KIW84_051219"/>
</dbReference>
<feature type="compositionally biased region" description="Gly residues" evidence="1">
    <location>
        <begin position="313"/>
        <end position="329"/>
    </location>
</feature>
<evidence type="ECO:0000313" key="2">
    <source>
        <dbReference type="EMBL" id="KAI5403995.1"/>
    </source>
</evidence>
<feature type="region of interest" description="Disordered" evidence="1">
    <location>
        <begin position="249"/>
        <end position="273"/>
    </location>
</feature>
<feature type="region of interest" description="Disordered" evidence="1">
    <location>
        <begin position="307"/>
        <end position="335"/>
    </location>
</feature>
<keyword evidence="3" id="KW-1185">Reference proteome</keyword>